<protein>
    <submittedName>
        <fullName evidence="1">Uncharacterized protein</fullName>
    </submittedName>
</protein>
<dbReference type="EnsemblPlants" id="ORUFI02G19600.1">
    <property type="protein sequence ID" value="ORUFI02G19600.1"/>
    <property type="gene ID" value="ORUFI02G19600"/>
</dbReference>
<sequence>MAWETRATARLAGGTQVAAADDTGRLGAAGVLGRRRAKSQGGRATPASLVVAALVEKLGRPCGVDAVPAGTLCAVICGGGCSLVAAVGEVVPMGSSGVLGRRRSEHREPYAKALPCLLALATPSAPFPFSEALLRRVPSSSIIVLQVKVLPRLMGKRQRRFTSRPYWGCRFGEPFHAHV</sequence>
<organism evidence="1 2">
    <name type="scientific">Oryza rufipogon</name>
    <name type="common">Brownbeard rice</name>
    <name type="synonym">Asian wild rice</name>
    <dbReference type="NCBI Taxonomy" id="4529"/>
    <lineage>
        <taxon>Eukaryota</taxon>
        <taxon>Viridiplantae</taxon>
        <taxon>Streptophyta</taxon>
        <taxon>Embryophyta</taxon>
        <taxon>Tracheophyta</taxon>
        <taxon>Spermatophyta</taxon>
        <taxon>Magnoliopsida</taxon>
        <taxon>Liliopsida</taxon>
        <taxon>Poales</taxon>
        <taxon>Poaceae</taxon>
        <taxon>BOP clade</taxon>
        <taxon>Oryzoideae</taxon>
        <taxon>Oryzeae</taxon>
        <taxon>Oryzinae</taxon>
        <taxon>Oryza</taxon>
    </lineage>
</organism>
<proteinExistence type="predicted"/>
<evidence type="ECO:0000313" key="2">
    <source>
        <dbReference type="Proteomes" id="UP000008022"/>
    </source>
</evidence>
<reference evidence="1" key="2">
    <citation type="submission" date="2015-06" db="UniProtKB">
        <authorList>
            <consortium name="EnsemblPlants"/>
        </authorList>
    </citation>
    <scope>IDENTIFICATION</scope>
</reference>
<reference evidence="2" key="1">
    <citation type="submission" date="2013-06" db="EMBL/GenBank/DDBJ databases">
        <authorList>
            <person name="Zhao Q."/>
        </authorList>
    </citation>
    <scope>NUCLEOTIDE SEQUENCE</scope>
    <source>
        <strain evidence="2">cv. W1943</strain>
    </source>
</reference>
<evidence type="ECO:0000313" key="1">
    <source>
        <dbReference type="EnsemblPlants" id="ORUFI02G19600.1"/>
    </source>
</evidence>
<dbReference type="Gramene" id="ORUFI02G19600.1">
    <property type="protein sequence ID" value="ORUFI02G19600.1"/>
    <property type="gene ID" value="ORUFI02G19600"/>
</dbReference>
<keyword evidence="2" id="KW-1185">Reference proteome</keyword>
<dbReference type="HOGENOM" id="CLU_1505804_0_0_1"/>
<dbReference type="AlphaFoldDB" id="A0A0E0NFP4"/>
<accession>A0A0E0NFP4</accession>
<name>A0A0E0NFP4_ORYRU</name>
<dbReference type="Proteomes" id="UP000008022">
    <property type="component" value="Unassembled WGS sequence"/>
</dbReference>